<dbReference type="AlphaFoldDB" id="A0AAD5QCY2"/>
<name>A0AAD5QCY2_PARTN</name>
<keyword evidence="3" id="KW-1185">Reference proteome</keyword>
<sequence length="72" mass="7824">MAGVVVMLAAEALRADPPELSAVNNGRLMERHSQAFLDCKETRSTSIPGRAKEDENEMNARSTGPAQRKKAL</sequence>
<comment type="caution">
    <text evidence="2">The sequence shown here is derived from an EMBL/GenBank/DDBJ whole genome shotgun (WGS) entry which is preliminary data.</text>
</comment>
<proteinExistence type="predicted"/>
<protein>
    <submittedName>
        <fullName evidence="2">Uncharacterized protein</fullName>
    </submittedName>
</protein>
<evidence type="ECO:0000313" key="2">
    <source>
        <dbReference type="EMBL" id="KAJ1347293.1"/>
    </source>
</evidence>
<gene>
    <name evidence="2" type="ORF">KIN20_002318</name>
</gene>
<reference evidence="2" key="1">
    <citation type="submission" date="2021-06" db="EMBL/GenBank/DDBJ databases">
        <title>Parelaphostrongylus tenuis whole genome reference sequence.</title>
        <authorList>
            <person name="Garwood T.J."/>
            <person name="Larsen P.A."/>
            <person name="Fountain-Jones N.M."/>
            <person name="Garbe J.R."/>
            <person name="Macchietto M.G."/>
            <person name="Kania S.A."/>
            <person name="Gerhold R.W."/>
            <person name="Richards J.E."/>
            <person name="Wolf T.M."/>
        </authorList>
    </citation>
    <scope>NUCLEOTIDE SEQUENCE</scope>
    <source>
        <strain evidence="2">MNPRO001-30</strain>
        <tissue evidence="2">Meninges</tissue>
    </source>
</reference>
<dbReference type="EMBL" id="JAHQIW010000300">
    <property type="protein sequence ID" value="KAJ1347293.1"/>
    <property type="molecule type" value="Genomic_DNA"/>
</dbReference>
<evidence type="ECO:0000256" key="1">
    <source>
        <dbReference type="SAM" id="MobiDB-lite"/>
    </source>
</evidence>
<feature type="region of interest" description="Disordered" evidence="1">
    <location>
        <begin position="40"/>
        <end position="72"/>
    </location>
</feature>
<dbReference type="Proteomes" id="UP001196413">
    <property type="component" value="Unassembled WGS sequence"/>
</dbReference>
<organism evidence="2 3">
    <name type="scientific">Parelaphostrongylus tenuis</name>
    <name type="common">Meningeal worm</name>
    <dbReference type="NCBI Taxonomy" id="148309"/>
    <lineage>
        <taxon>Eukaryota</taxon>
        <taxon>Metazoa</taxon>
        <taxon>Ecdysozoa</taxon>
        <taxon>Nematoda</taxon>
        <taxon>Chromadorea</taxon>
        <taxon>Rhabditida</taxon>
        <taxon>Rhabditina</taxon>
        <taxon>Rhabditomorpha</taxon>
        <taxon>Strongyloidea</taxon>
        <taxon>Metastrongylidae</taxon>
        <taxon>Parelaphostrongylus</taxon>
    </lineage>
</organism>
<evidence type="ECO:0000313" key="3">
    <source>
        <dbReference type="Proteomes" id="UP001196413"/>
    </source>
</evidence>
<accession>A0AAD5QCY2</accession>